<reference evidence="1" key="1">
    <citation type="submission" date="2020-08" db="EMBL/GenBank/DDBJ databases">
        <title>Genome public.</title>
        <authorList>
            <person name="Liu C."/>
            <person name="Sun Q."/>
        </authorList>
    </citation>
    <scope>NUCLEOTIDE SEQUENCE</scope>
    <source>
        <strain evidence="1">N12</strain>
    </source>
</reference>
<keyword evidence="2" id="KW-1185">Reference proteome</keyword>
<name>A0A926F5P9_9BACT</name>
<sequence>MKILFLIFHGFNEANGISKKIRYQVKALRACGTDTRLCYYDIAPDGHRLWKAEEQVIADLGTGKMAKIKKRISFHPICEYARREGIDIVYIRSYHNANPFTIKMVKQLKRQGTKVIMEIPTYPYDQEYITFRMKLELMVDKCFRNRLARHLDAIVTFSDACNIFGADTIRISNGVDFDAIPLKKQSNNNPSELHLIGVAEVHYWHGYDRLIHGLAEYYRTNPDFKVYFHLVGDLTGERERQDILPAIRENKLENYVIMHGARHGKELEELFELSDFGIGSLARHRSGIDKIKTLKNREYAARGLAFTYSETDEDFDRQPYVLKVPADESPIDIKQIVKFYRSLSVSPKQIRGSILDLSWTNQMQKVIQTATSDHLINYKN</sequence>
<protein>
    <submittedName>
        <fullName evidence="1">Glycosyltransferase family 4 protein</fullName>
    </submittedName>
</protein>
<comment type="caution">
    <text evidence="1">The sequence shown here is derived from an EMBL/GenBank/DDBJ whole genome shotgun (WGS) entry which is preliminary data.</text>
</comment>
<accession>A0A926F5P9</accession>
<dbReference type="Proteomes" id="UP000651085">
    <property type="component" value="Unassembled WGS sequence"/>
</dbReference>
<dbReference type="AlphaFoldDB" id="A0A926F5P9"/>
<dbReference type="RefSeq" id="WP_369411074.1">
    <property type="nucleotide sequence ID" value="NZ_JACRTF010000001.1"/>
</dbReference>
<dbReference type="EMBL" id="JACRTF010000001">
    <property type="protein sequence ID" value="MBC8594683.1"/>
    <property type="molecule type" value="Genomic_DNA"/>
</dbReference>
<dbReference type="SUPFAM" id="SSF53756">
    <property type="entry name" value="UDP-Glycosyltransferase/glycogen phosphorylase"/>
    <property type="match status" value="1"/>
</dbReference>
<evidence type="ECO:0000313" key="1">
    <source>
        <dbReference type="EMBL" id="MBC8594683.1"/>
    </source>
</evidence>
<proteinExistence type="predicted"/>
<organism evidence="1 2">
    <name type="scientific">Jilunia laotingensis</name>
    <dbReference type="NCBI Taxonomy" id="2763675"/>
    <lineage>
        <taxon>Bacteria</taxon>
        <taxon>Pseudomonadati</taxon>
        <taxon>Bacteroidota</taxon>
        <taxon>Bacteroidia</taxon>
        <taxon>Bacteroidales</taxon>
        <taxon>Bacteroidaceae</taxon>
        <taxon>Jilunia</taxon>
    </lineage>
</organism>
<gene>
    <name evidence="1" type="ORF">H8744_15845</name>
</gene>
<evidence type="ECO:0000313" key="2">
    <source>
        <dbReference type="Proteomes" id="UP000651085"/>
    </source>
</evidence>
<dbReference type="Gene3D" id="3.40.50.2000">
    <property type="entry name" value="Glycogen Phosphorylase B"/>
    <property type="match status" value="2"/>
</dbReference>